<dbReference type="AlphaFoldDB" id="E4XSD4"/>
<feature type="domain" description="Nuclear receptor" evidence="9">
    <location>
        <begin position="17"/>
        <end position="95"/>
    </location>
</feature>
<dbReference type="PRINTS" id="PR00398">
    <property type="entry name" value="STRDHORMONER"/>
</dbReference>
<dbReference type="SUPFAM" id="SSF48508">
    <property type="entry name" value="Nuclear receptor ligand-binding domain"/>
    <property type="match status" value="1"/>
</dbReference>
<evidence type="ECO:0008006" key="13">
    <source>
        <dbReference type="Google" id="ProtNLM"/>
    </source>
</evidence>
<keyword evidence="7" id="KW-0675">Receptor</keyword>
<dbReference type="OrthoDB" id="6355676at2759"/>
<evidence type="ECO:0000256" key="5">
    <source>
        <dbReference type="ARBA" id="ARBA00023125"/>
    </source>
</evidence>
<evidence type="ECO:0000256" key="6">
    <source>
        <dbReference type="ARBA" id="ARBA00023163"/>
    </source>
</evidence>
<dbReference type="PANTHER" id="PTHR24082">
    <property type="entry name" value="NUCLEAR HORMONE RECEPTOR"/>
    <property type="match status" value="1"/>
</dbReference>
<dbReference type="InterPro" id="IPR013088">
    <property type="entry name" value="Znf_NHR/GATA"/>
</dbReference>
<sequence length="335" mass="38968">METDKVRRGPQVKMFGNEKCQICQRKADGYHYNVLSCQGCKGFYRRTVLSTLEYVCKNGLDKCDLAVVDHPRQRCQKCRLRRCEEAGMRDQYVRRKKNRTRTQRILENMRRPTVIVKPLVKEQHKLMKEVLNCFDRITDINSQKVLLAPLYREIKNTANQEQQEKLKMESFFQLIVNLIVSFAKDLTPFKEFTFQEQVIILSSSLLEIFVLQSVTKYDPLTKCVTTFDGSVINQARLEAFADSDDFGKSAFNLFARVRNTACSTHLLALMATLTLFSPDRNYSPELDSKLANVQQHYIDLLAQFIARNHPLEKKLLPRLLMLLTYLRQFSCSVAQ</sequence>
<dbReference type="PROSITE" id="PS51843">
    <property type="entry name" value="NR_LBD"/>
    <property type="match status" value="1"/>
</dbReference>
<dbReference type="InterPro" id="IPR001628">
    <property type="entry name" value="Znf_hrmn_rcpt"/>
</dbReference>
<evidence type="ECO:0000259" key="10">
    <source>
        <dbReference type="PROSITE" id="PS51843"/>
    </source>
</evidence>
<protein>
    <recommendedName>
        <fullName evidence="13">Nuclear receptor domain-containing protein</fullName>
    </recommendedName>
</protein>
<keyword evidence="4" id="KW-0805">Transcription regulation</keyword>
<accession>E4XSD4</accession>
<dbReference type="InterPro" id="IPR000536">
    <property type="entry name" value="Nucl_hrmn_rcpt_lig-bd"/>
</dbReference>
<keyword evidence="12" id="KW-1185">Reference proteome</keyword>
<keyword evidence="2" id="KW-0863">Zinc-finger</keyword>
<reference evidence="11" key="1">
    <citation type="journal article" date="2010" name="Science">
        <title>Plasticity of animal genome architecture unmasked by rapid evolution of a pelagic tunicate.</title>
        <authorList>
            <person name="Denoeud F."/>
            <person name="Henriet S."/>
            <person name="Mungpakdee S."/>
            <person name="Aury J.M."/>
            <person name="Da Silva C."/>
            <person name="Brinkmann H."/>
            <person name="Mikhaleva J."/>
            <person name="Olsen L.C."/>
            <person name="Jubin C."/>
            <person name="Canestro C."/>
            <person name="Bouquet J.M."/>
            <person name="Danks G."/>
            <person name="Poulain J."/>
            <person name="Campsteijn C."/>
            <person name="Adamski M."/>
            <person name="Cross I."/>
            <person name="Yadetie F."/>
            <person name="Muffato M."/>
            <person name="Louis A."/>
            <person name="Butcher S."/>
            <person name="Tsagkogeorga G."/>
            <person name="Konrad A."/>
            <person name="Singh S."/>
            <person name="Jensen M.F."/>
            <person name="Cong E.H."/>
            <person name="Eikeseth-Otteraa H."/>
            <person name="Noel B."/>
            <person name="Anthouard V."/>
            <person name="Porcel B.M."/>
            <person name="Kachouri-Lafond R."/>
            <person name="Nishino A."/>
            <person name="Ugolini M."/>
            <person name="Chourrout P."/>
            <person name="Nishida H."/>
            <person name="Aasland R."/>
            <person name="Huzurbazar S."/>
            <person name="Westhof E."/>
            <person name="Delsuc F."/>
            <person name="Lehrach H."/>
            <person name="Reinhardt R."/>
            <person name="Weissenbach J."/>
            <person name="Roy S.W."/>
            <person name="Artiguenave F."/>
            <person name="Postlethwait J.H."/>
            <person name="Manak J.R."/>
            <person name="Thompson E.M."/>
            <person name="Jaillon O."/>
            <person name="Du Pasquier L."/>
            <person name="Boudinot P."/>
            <person name="Liberles D.A."/>
            <person name="Volff J.N."/>
            <person name="Philippe H."/>
            <person name="Lenhard B."/>
            <person name="Roest Crollius H."/>
            <person name="Wincker P."/>
            <person name="Chourrout D."/>
        </authorList>
    </citation>
    <scope>NUCLEOTIDE SEQUENCE [LARGE SCALE GENOMIC DNA]</scope>
</reference>
<keyword evidence="1" id="KW-0479">Metal-binding</keyword>
<evidence type="ECO:0000313" key="11">
    <source>
        <dbReference type="EMBL" id="CBY19937.1"/>
    </source>
</evidence>
<keyword evidence="6" id="KW-0804">Transcription</keyword>
<dbReference type="InterPro" id="IPR001723">
    <property type="entry name" value="Nuclear_hrmn_rcpt"/>
</dbReference>
<evidence type="ECO:0000256" key="3">
    <source>
        <dbReference type="ARBA" id="ARBA00022833"/>
    </source>
</evidence>
<evidence type="ECO:0000313" key="12">
    <source>
        <dbReference type="Proteomes" id="UP000001307"/>
    </source>
</evidence>
<organism evidence="11">
    <name type="scientific">Oikopleura dioica</name>
    <name type="common">Tunicate</name>
    <dbReference type="NCBI Taxonomy" id="34765"/>
    <lineage>
        <taxon>Eukaryota</taxon>
        <taxon>Metazoa</taxon>
        <taxon>Chordata</taxon>
        <taxon>Tunicata</taxon>
        <taxon>Appendicularia</taxon>
        <taxon>Copelata</taxon>
        <taxon>Oikopleuridae</taxon>
        <taxon>Oikopleura</taxon>
    </lineage>
</organism>
<evidence type="ECO:0000256" key="8">
    <source>
        <dbReference type="ARBA" id="ARBA00023242"/>
    </source>
</evidence>
<dbReference type="InterPro" id="IPR035500">
    <property type="entry name" value="NHR-like_dom_sf"/>
</dbReference>
<dbReference type="PRINTS" id="PR00047">
    <property type="entry name" value="STROIDFINGER"/>
</dbReference>
<dbReference type="Proteomes" id="UP000001307">
    <property type="component" value="Unassembled WGS sequence"/>
</dbReference>
<dbReference type="Gene3D" id="1.10.565.10">
    <property type="entry name" value="Retinoid X Receptor"/>
    <property type="match status" value="1"/>
</dbReference>
<dbReference type="GO" id="GO:0008270">
    <property type="term" value="F:zinc ion binding"/>
    <property type="evidence" value="ECO:0007669"/>
    <property type="project" value="UniProtKB-KW"/>
</dbReference>
<evidence type="ECO:0000256" key="7">
    <source>
        <dbReference type="ARBA" id="ARBA00023170"/>
    </source>
</evidence>
<dbReference type="InParanoid" id="E4XSD4"/>
<evidence type="ECO:0000256" key="2">
    <source>
        <dbReference type="ARBA" id="ARBA00022771"/>
    </source>
</evidence>
<dbReference type="SMART" id="SM00399">
    <property type="entry name" value="ZnF_C4"/>
    <property type="match status" value="1"/>
</dbReference>
<dbReference type="Pfam" id="PF00105">
    <property type="entry name" value="zf-C4"/>
    <property type="match status" value="1"/>
</dbReference>
<proteinExistence type="predicted"/>
<name>E4XSD4_OIKDI</name>
<dbReference type="GO" id="GO:0000122">
    <property type="term" value="P:negative regulation of transcription by RNA polymerase II"/>
    <property type="evidence" value="ECO:0007669"/>
    <property type="project" value="TreeGrafter"/>
</dbReference>
<dbReference type="GO" id="GO:0000978">
    <property type="term" value="F:RNA polymerase II cis-regulatory region sequence-specific DNA binding"/>
    <property type="evidence" value="ECO:0007669"/>
    <property type="project" value="TreeGrafter"/>
</dbReference>
<evidence type="ECO:0000256" key="4">
    <source>
        <dbReference type="ARBA" id="ARBA00023015"/>
    </source>
</evidence>
<feature type="domain" description="NR LBD" evidence="10">
    <location>
        <begin position="142"/>
        <end position="335"/>
    </location>
</feature>
<dbReference type="GO" id="GO:0045944">
    <property type="term" value="P:positive regulation of transcription by RNA polymerase II"/>
    <property type="evidence" value="ECO:0007669"/>
    <property type="project" value="TreeGrafter"/>
</dbReference>
<dbReference type="Gene3D" id="3.30.50.10">
    <property type="entry name" value="Erythroid Transcription Factor GATA-1, subunit A"/>
    <property type="match status" value="1"/>
</dbReference>
<keyword evidence="3" id="KW-0862">Zinc</keyword>
<dbReference type="GO" id="GO:0030154">
    <property type="term" value="P:cell differentiation"/>
    <property type="evidence" value="ECO:0007669"/>
    <property type="project" value="TreeGrafter"/>
</dbReference>
<dbReference type="InterPro" id="IPR050234">
    <property type="entry name" value="Nuclear_hormone_rcpt_NR1"/>
</dbReference>
<dbReference type="PROSITE" id="PS51030">
    <property type="entry name" value="NUCLEAR_REC_DBD_2"/>
    <property type="match status" value="1"/>
</dbReference>
<dbReference type="SMART" id="SM00430">
    <property type="entry name" value="HOLI"/>
    <property type="match status" value="1"/>
</dbReference>
<dbReference type="SUPFAM" id="SSF57716">
    <property type="entry name" value="Glucocorticoid receptor-like (DNA-binding domain)"/>
    <property type="match status" value="1"/>
</dbReference>
<gene>
    <name evidence="11" type="ORF">GSOID_T00002087001</name>
</gene>
<keyword evidence="5" id="KW-0238">DNA-binding</keyword>
<dbReference type="GO" id="GO:0004879">
    <property type="term" value="F:nuclear receptor activity"/>
    <property type="evidence" value="ECO:0007669"/>
    <property type="project" value="TreeGrafter"/>
</dbReference>
<keyword evidence="8" id="KW-0539">Nucleus</keyword>
<dbReference type="EMBL" id="FN653133">
    <property type="protein sequence ID" value="CBY19937.1"/>
    <property type="molecule type" value="Genomic_DNA"/>
</dbReference>
<evidence type="ECO:0000256" key="1">
    <source>
        <dbReference type="ARBA" id="ARBA00022723"/>
    </source>
</evidence>
<evidence type="ECO:0000259" key="9">
    <source>
        <dbReference type="PROSITE" id="PS51030"/>
    </source>
</evidence>
<dbReference type="Pfam" id="PF00104">
    <property type="entry name" value="Hormone_recep"/>
    <property type="match status" value="1"/>
</dbReference>
<dbReference type="PANTHER" id="PTHR24082:SF507">
    <property type="entry name" value="BILE ACID RECEPTOR-RELATED"/>
    <property type="match status" value="1"/>
</dbReference>